<comment type="caution">
    <text evidence="2">The sequence shown here is derived from an EMBL/GenBank/DDBJ whole genome shotgun (WGS) entry which is preliminary data.</text>
</comment>
<dbReference type="Proteomes" id="UP000014974">
    <property type="component" value="Unassembled WGS sequence"/>
</dbReference>
<keyword evidence="1" id="KW-0812">Transmembrane</keyword>
<evidence type="ECO:0000313" key="2">
    <source>
        <dbReference type="EMBL" id="EPR70850.1"/>
    </source>
</evidence>
<protein>
    <submittedName>
        <fullName evidence="2">Uncharacterized protein</fullName>
    </submittedName>
</protein>
<organism evidence="2 3">
    <name type="scientific">Cyclobacterium qasimii M12-11B</name>
    <dbReference type="NCBI Taxonomy" id="641524"/>
    <lineage>
        <taxon>Bacteria</taxon>
        <taxon>Pseudomonadati</taxon>
        <taxon>Bacteroidota</taxon>
        <taxon>Cytophagia</taxon>
        <taxon>Cytophagales</taxon>
        <taxon>Cyclobacteriaceae</taxon>
        <taxon>Cyclobacterium</taxon>
    </lineage>
</organism>
<reference evidence="2 3" key="1">
    <citation type="journal article" date="2013" name="Genome Announc.">
        <title>Draft Genome Sequence of Cyclobacterium qasimii Strain M12-11BT, Isolated from Arctic Marine Sediment.</title>
        <authorList>
            <person name="Shivaji S."/>
            <person name="Ara S."/>
            <person name="Singh A."/>
            <person name="Kumar Pinnaka A."/>
        </authorList>
    </citation>
    <scope>NUCLEOTIDE SEQUENCE [LARGE SCALE GENOMIC DNA]</scope>
    <source>
        <strain evidence="2 3">M12-11B</strain>
    </source>
</reference>
<dbReference type="EMBL" id="ATNM01000035">
    <property type="protein sequence ID" value="EPR70850.1"/>
    <property type="molecule type" value="Genomic_DNA"/>
</dbReference>
<proteinExistence type="predicted"/>
<keyword evidence="1" id="KW-1133">Transmembrane helix</keyword>
<sequence>MRGTFLLSYKKIEAGYNPCIYCYFGYYFYALLGTGILLSS</sequence>
<gene>
    <name evidence="2" type="ORF">ADICYQ_0846</name>
</gene>
<accession>S7VKZ3</accession>
<keyword evidence="1" id="KW-0472">Membrane</keyword>
<name>S7VKZ3_9BACT</name>
<evidence type="ECO:0000256" key="1">
    <source>
        <dbReference type="SAM" id="Phobius"/>
    </source>
</evidence>
<feature type="transmembrane region" description="Helical" evidence="1">
    <location>
        <begin position="20"/>
        <end position="38"/>
    </location>
</feature>
<evidence type="ECO:0000313" key="3">
    <source>
        <dbReference type="Proteomes" id="UP000014974"/>
    </source>
</evidence>
<dbReference type="AlphaFoldDB" id="S7VKZ3"/>